<dbReference type="EMBL" id="CBAT010000198">
    <property type="protein sequence ID" value="CCZ88017.1"/>
    <property type="molecule type" value="Genomic_DNA"/>
</dbReference>
<dbReference type="PROSITE" id="PS51257">
    <property type="entry name" value="PROKAR_LIPOPROTEIN"/>
    <property type="match status" value="1"/>
</dbReference>
<dbReference type="AlphaFoldDB" id="R5W5V2"/>
<keyword evidence="1" id="KW-1133">Transmembrane helix</keyword>
<name>R5W5V2_9BACT</name>
<evidence type="ECO:0000256" key="1">
    <source>
        <dbReference type="SAM" id="Phobius"/>
    </source>
</evidence>
<protein>
    <submittedName>
        <fullName evidence="2">Uncharacterized protein</fullName>
    </submittedName>
</protein>
<comment type="caution">
    <text evidence="2">The sequence shown here is derived from an EMBL/GenBank/DDBJ whole genome shotgun (WGS) entry which is preliminary data.</text>
</comment>
<keyword evidence="1" id="KW-0812">Transmembrane</keyword>
<evidence type="ECO:0000313" key="2">
    <source>
        <dbReference type="EMBL" id="CCZ88017.1"/>
    </source>
</evidence>
<reference evidence="2" key="1">
    <citation type="submission" date="2012-11" db="EMBL/GenBank/DDBJ databases">
        <title>Dependencies among metagenomic species, viruses, plasmids and units of genetic variation.</title>
        <authorList>
            <person name="Nielsen H.B."/>
            <person name="Almeida M."/>
            <person name="Juncker A.S."/>
            <person name="Rasmussen S."/>
            <person name="Li J."/>
            <person name="Sunagawa S."/>
            <person name="Plichta D."/>
            <person name="Gautier L."/>
            <person name="Le Chatelier E."/>
            <person name="Peletier E."/>
            <person name="Bonde I."/>
            <person name="Nielsen T."/>
            <person name="Manichanh C."/>
            <person name="Arumugam M."/>
            <person name="Batto J."/>
            <person name="Santos M.B.Q.D."/>
            <person name="Blom N."/>
            <person name="Borruel N."/>
            <person name="Burgdorf K.S."/>
            <person name="Boumezbeur F."/>
            <person name="Casellas F."/>
            <person name="Dore J."/>
            <person name="Guarner F."/>
            <person name="Hansen T."/>
            <person name="Hildebrand F."/>
            <person name="Kaas R.S."/>
            <person name="Kennedy S."/>
            <person name="Kristiansen K."/>
            <person name="Kultima J.R."/>
            <person name="Leonard P."/>
            <person name="Levenez F."/>
            <person name="Lund O."/>
            <person name="Moumen B."/>
            <person name="Le Paslier D."/>
            <person name="Pons N."/>
            <person name="Pedersen O."/>
            <person name="Prifti E."/>
            <person name="Qin J."/>
            <person name="Raes J."/>
            <person name="Tap J."/>
            <person name="Tims S."/>
            <person name="Ussery D.W."/>
            <person name="Yamada T."/>
            <person name="MetaHit consortium"/>
            <person name="Renault P."/>
            <person name="Sicheritz-Ponten T."/>
            <person name="Bork P."/>
            <person name="Wang J."/>
            <person name="Brunak S."/>
            <person name="Ehrlich S.D."/>
        </authorList>
    </citation>
    <scope>NUCLEOTIDE SEQUENCE [LARGE SCALE GENOMIC DNA]</scope>
</reference>
<accession>R5W5V2</accession>
<evidence type="ECO:0000313" key="3">
    <source>
        <dbReference type="Proteomes" id="UP000018372"/>
    </source>
</evidence>
<keyword evidence="1" id="KW-0472">Membrane</keyword>
<feature type="transmembrane region" description="Helical" evidence="1">
    <location>
        <begin position="125"/>
        <end position="144"/>
    </location>
</feature>
<sequence>MRTAFFMPFPGTFLTGCRGCHRFFKLSIYRCGITLKTCSTPRVYILYKNACQPRQPVKIRLFLLPEGPFFLSFKTPLRSNQNALAFYFKCTCVSSQTSLRFGTGALAFFCLPICLKVRNGFRLDLYVWVALYVGRILNIIIFKFQF</sequence>
<gene>
    <name evidence="2" type="ORF">BN536_00333</name>
</gene>
<organism evidence="2 3">
    <name type="scientific">Phocaeicola plebeius CAG:211</name>
    <dbReference type="NCBI Taxonomy" id="1263052"/>
    <lineage>
        <taxon>Bacteria</taxon>
        <taxon>Pseudomonadati</taxon>
        <taxon>Bacteroidota</taxon>
        <taxon>Bacteroidia</taxon>
        <taxon>Bacteroidales</taxon>
        <taxon>Bacteroidaceae</taxon>
        <taxon>Phocaeicola</taxon>
    </lineage>
</organism>
<proteinExistence type="predicted"/>
<dbReference type="Proteomes" id="UP000018372">
    <property type="component" value="Unassembled WGS sequence"/>
</dbReference>